<dbReference type="Proteomes" id="UP001420932">
    <property type="component" value="Unassembled WGS sequence"/>
</dbReference>
<dbReference type="EMBL" id="JBBNAF010000011">
    <property type="protein sequence ID" value="KAK9098910.1"/>
    <property type="molecule type" value="Genomic_DNA"/>
</dbReference>
<keyword evidence="2" id="KW-1185">Reference proteome</keyword>
<organism evidence="1 2">
    <name type="scientific">Stephania yunnanensis</name>
    <dbReference type="NCBI Taxonomy" id="152371"/>
    <lineage>
        <taxon>Eukaryota</taxon>
        <taxon>Viridiplantae</taxon>
        <taxon>Streptophyta</taxon>
        <taxon>Embryophyta</taxon>
        <taxon>Tracheophyta</taxon>
        <taxon>Spermatophyta</taxon>
        <taxon>Magnoliopsida</taxon>
        <taxon>Ranunculales</taxon>
        <taxon>Menispermaceae</taxon>
        <taxon>Menispermoideae</taxon>
        <taxon>Cissampelideae</taxon>
        <taxon>Stephania</taxon>
    </lineage>
</organism>
<sequence length="328" mass="38084">MPKSVKHGKQSLLLSKDFALDTEGSKYSDSSSIPKDGFSRLLDLIQVSHNDDENSTYYDHSQLLKRLRVVIFLPDDKTFSQLCNFNFNTRIIEVRQVPWIIIDHQDSKDIEGFSLVLDAKFLEKALVIIDHRFVGRLCNICRLEGLHIHDILAAITKAYGSALPRKDCALSKVMIGISEDKGKGKRFDCFYYVNRMDISCYIVGGGIHSKKAKIEIKDLFLRHFHQAELVLLKIFEGRVFNDLMRTRMGMRIHPRIRMDSKMRDEFLSGYGDGDRFPIPTLPICIPTRAKYHRRTLIGTHDVVEHLVNHRELTPWYFTFTHFKRLRAK</sequence>
<name>A0AAP0HWL4_9MAGN</name>
<gene>
    <name evidence="1" type="ORF">Syun_025955</name>
</gene>
<accession>A0AAP0HWL4</accession>
<evidence type="ECO:0000313" key="1">
    <source>
        <dbReference type="EMBL" id="KAK9098910.1"/>
    </source>
</evidence>
<proteinExistence type="predicted"/>
<dbReference type="AlphaFoldDB" id="A0AAP0HWL4"/>
<protein>
    <submittedName>
        <fullName evidence="1">Uncharacterized protein</fullName>
    </submittedName>
</protein>
<comment type="caution">
    <text evidence="1">The sequence shown here is derived from an EMBL/GenBank/DDBJ whole genome shotgun (WGS) entry which is preliminary data.</text>
</comment>
<reference evidence="1 2" key="1">
    <citation type="submission" date="2024-01" db="EMBL/GenBank/DDBJ databases">
        <title>Genome assemblies of Stephania.</title>
        <authorList>
            <person name="Yang L."/>
        </authorList>
    </citation>
    <scope>NUCLEOTIDE SEQUENCE [LARGE SCALE GENOMIC DNA]</scope>
    <source>
        <strain evidence="1">YNDBR</strain>
        <tissue evidence="1">Leaf</tissue>
    </source>
</reference>
<evidence type="ECO:0000313" key="2">
    <source>
        <dbReference type="Proteomes" id="UP001420932"/>
    </source>
</evidence>